<dbReference type="EMBL" id="CP003236">
    <property type="protein sequence ID" value="AFK54051.1"/>
    <property type="molecule type" value="Genomic_DNA"/>
</dbReference>
<dbReference type="HOGENOM" id="CLU_065750_1_0_5"/>
<dbReference type="PIRSF" id="PIRSF034285">
    <property type="entry name" value="UCP034285"/>
    <property type="match status" value="1"/>
</dbReference>
<dbReference type="KEGG" id="tmo:TMO_2213"/>
<proteinExistence type="predicted"/>
<dbReference type="RefSeq" id="WP_014745728.1">
    <property type="nucleotide sequence ID" value="NC_017956.1"/>
</dbReference>
<dbReference type="STRING" id="1110502.TMO_2213"/>
<evidence type="ECO:0000313" key="2">
    <source>
        <dbReference type="Proteomes" id="UP000005258"/>
    </source>
</evidence>
<name>I3TMR3_TISMK</name>
<evidence type="ECO:0008006" key="3">
    <source>
        <dbReference type="Google" id="ProtNLM"/>
    </source>
</evidence>
<sequence length="250" mass="26465">MAHPRHTRVLDDLRAQIARVERSGRTRRAVLPFGAPAIDGRLPDGGLALGALHEVGPSGPELTHAAAAGLFVGGILARLNGPVLWCLSRRDLFAPALSAVGLKPERLLFAETHGGDSSVLLVMEEGLRHRGLAGVVGEVRKLSLTEARRLQLAAEASGVVALALRRWAGAAVTDPTAAASRWRLTALPSTPLPVAGVGRPRWRVELTRCRGGEAADWIMEGCDVQGRLAVPSDVADRSASADERHRAAAR</sequence>
<dbReference type="InterPro" id="IPR027417">
    <property type="entry name" value="P-loop_NTPase"/>
</dbReference>
<accession>I3TMR3</accession>
<reference evidence="1 2" key="1">
    <citation type="journal article" date="2012" name="J. Am. Chem. Soc.">
        <title>Bacterial biosynthesis and maturation of the didemnin anti-cancer agents.</title>
        <authorList>
            <person name="Xu Y."/>
            <person name="Kersten R.D."/>
            <person name="Nam S.J."/>
            <person name="Lu L."/>
            <person name="Al-Suwailem A.M."/>
            <person name="Zheng H."/>
            <person name="Fenical W."/>
            <person name="Dorrestein P.C."/>
            <person name="Moore B.S."/>
            <person name="Qian P.Y."/>
        </authorList>
    </citation>
    <scope>NUCLEOTIDE SEQUENCE [LARGE SCALE GENOMIC DNA]</scope>
    <source>
        <strain evidence="1 2">KA081020-065</strain>
    </source>
</reference>
<dbReference type="Gene3D" id="3.40.50.300">
    <property type="entry name" value="P-loop containing nucleotide triphosphate hydrolases"/>
    <property type="match status" value="1"/>
</dbReference>
<keyword evidence="2" id="KW-1185">Reference proteome</keyword>
<dbReference type="InterPro" id="IPR017026">
    <property type="entry name" value="ImuA"/>
</dbReference>
<dbReference type="eggNOG" id="COG4544">
    <property type="taxonomic scope" value="Bacteria"/>
</dbReference>
<evidence type="ECO:0000313" key="1">
    <source>
        <dbReference type="EMBL" id="AFK54051.1"/>
    </source>
</evidence>
<dbReference type="AlphaFoldDB" id="I3TMR3"/>
<dbReference type="Proteomes" id="UP000005258">
    <property type="component" value="Chromosome"/>
</dbReference>
<protein>
    <recommendedName>
        <fullName evidence="3">Damage-inducible mutagenesis protein</fullName>
    </recommendedName>
</protein>
<gene>
    <name evidence="1" type="ordered locus">TMO_2213</name>
</gene>
<organism evidence="1 2">
    <name type="scientific">Tistrella mobilis (strain KA081020-065)</name>
    <dbReference type="NCBI Taxonomy" id="1110502"/>
    <lineage>
        <taxon>Bacteria</taxon>
        <taxon>Pseudomonadati</taxon>
        <taxon>Pseudomonadota</taxon>
        <taxon>Alphaproteobacteria</taxon>
        <taxon>Geminicoccales</taxon>
        <taxon>Geminicoccaceae</taxon>
        <taxon>Tistrella</taxon>
    </lineage>
</organism>
<dbReference type="SUPFAM" id="SSF52540">
    <property type="entry name" value="P-loop containing nucleoside triphosphate hydrolases"/>
    <property type="match status" value="1"/>
</dbReference>
<dbReference type="PATRIC" id="fig|1110502.3.peg.2276"/>